<dbReference type="GO" id="GO:0004497">
    <property type="term" value="F:monooxygenase activity"/>
    <property type="evidence" value="ECO:0007669"/>
    <property type="project" value="UniProtKB-KW"/>
</dbReference>
<dbReference type="Gene3D" id="3.30.9.10">
    <property type="entry name" value="D-Amino Acid Oxidase, subunit A, domain 2"/>
    <property type="match status" value="1"/>
</dbReference>
<dbReference type="InterPro" id="IPR002938">
    <property type="entry name" value="FAD-bd"/>
</dbReference>
<sequence>MTTNRSILISGASIAGPALAFWLRRHGFDPVVVERAPAFRDGGHAIDLRGVSREVVARMGLMAEVRGASIGTRGMSFVDAGGRRRASMSADMLGGEGPVAEVEILRGDLARVLYDATRGDTEYVFGDSVAALADDGGGVEVTFESGSRRRFDLVAGADGIHSTTRALAFGAEERFSRHLGSYTSFFTIPYPERHERWDRYHTPLGGRVAAIRPTARPEEAKALFGFRSPPLNYDRRDVDQQKKILADRFAGVGWEVPRLLDAMWDAPDFYFDTVGQIRMERWSSGRTVLLGDAACCPSALTGLGTSLALVGAYVLAGELAAADGDHRAGFTAYEREMRQYATSAQARAGDGSTSFLFPTSNAHIWLRNTMMRTIPYMPWKKIVARRLQQADAITLKDYPS</sequence>
<dbReference type="PANTHER" id="PTHR46865">
    <property type="entry name" value="OXIDOREDUCTASE-RELATED"/>
    <property type="match status" value="1"/>
</dbReference>
<organism evidence="2 3">
    <name type="scientific">Sphaerisporangium dianthi</name>
    <dbReference type="NCBI Taxonomy" id="1436120"/>
    <lineage>
        <taxon>Bacteria</taxon>
        <taxon>Bacillati</taxon>
        <taxon>Actinomycetota</taxon>
        <taxon>Actinomycetes</taxon>
        <taxon>Streptosporangiales</taxon>
        <taxon>Streptosporangiaceae</taxon>
        <taxon>Sphaerisporangium</taxon>
    </lineage>
</organism>
<dbReference type="RefSeq" id="WP_380843843.1">
    <property type="nucleotide sequence ID" value="NZ_JBHSFP010000018.1"/>
</dbReference>
<dbReference type="InterPro" id="IPR051704">
    <property type="entry name" value="FAD_aromatic-hydroxylase"/>
</dbReference>
<gene>
    <name evidence="2" type="ORF">ACFO60_24470</name>
</gene>
<protein>
    <submittedName>
        <fullName evidence="2">FAD-dependent monooxygenase</fullName>
    </submittedName>
</protein>
<dbReference type="Proteomes" id="UP001596004">
    <property type="component" value="Unassembled WGS sequence"/>
</dbReference>
<evidence type="ECO:0000313" key="3">
    <source>
        <dbReference type="Proteomes" id="UP001596004"/>
    </source>
</evidence>
<comment type="caution">
    <text evidence="2">The sequence shown here is derived from an EMBL/GenBank/DDBJ whole genome shotgun (WGS) entry which is preliminary data.</text>
</comment>
<feature type="domain" description="FAD-binding" evidence="1">
    <location>
        <begin position="7"/>
        <end position="344"/>
    </location>
</feature>
<dbReference type="EMBL" id="JBHSFP010000018">
    <property type="protein sequence ID" value="MFC4533930.1"/>
    <property type="molecule type" value="Genomic_DNA"/>
</dbReference>
<dbReference type="InterPro" id="IPR036188">
    <property type="entry name" value="FAD/NAD-bd_sf"/>
</dbReference>
<keyword evidence="2" id="KW-0560">Oxidoreductase</keyword>
<accession>A0ABV9CL18</accession>
<dbReference type="PRINTS" id="PR00420">
    <property type="entry name" value="RNGMNOXGNASE"/>
</dbReference>
<evidence type="ECO:0000313" key="2">
    <source>
        <dbReference type="EMBL" id="MFC4533930.1"/>
    </source>
</evidence>
<dbReference type="PANTHER" id="PTHR46865:SF2">
    <property type="entry name" value="MONOOXYGENASE"/>
    <property type="match status" value="1"/>
</dbReference>
<proteinExistence type="predicted"/>
<dbReference type="Pfam" id="PF01494">
    <property type="entry name" value="FAD_binding_3"/>
    <property type="match status" value="1"/>
</dbReference>
<reference evidence="3" key="1">
    <citation type="journal article" date="2019" name="Int. J. Syst. Evol. Microbiol.">
        <title>The Global Catalogue of Microorganisms (GCM) 10K type strain sequencing project: providing services to taxonomists for standard genome sequencing and annotation.</title>
        <authorList>
            <consortium name="The Broad Institute Genomics Platform"/>
            <consortium name="The Broad Institute Genome Sequencing Center for Infectious Disease"/>
            <person name="Wu L."/>
            <person name="Ma J."/>
        </authorList>
    </citation>
    <scope>NUCLEOTIDE SEQUENCE [LARGE SCALE GENOMIC DNA]</scope>
    <source>
        <strain evidence="3">CGMCC 4.7132</strain>
    </source>
</reference>
<dbReference type="Gene3D" id="3.50.50.60">
    <property type="entry name" value="FAD/NAD(P)-binding domain"/>
    <property type="match status" value="1"/>
</dbReference>
<keyword evidence="2" id="KW-0503">Monooxygenase</keyword>
<keyword evidence="3" id="KW-1185">Reference proteome</keyword>
<name>A0ABV9CL18_9ACTN</name>
<dbReference type="SUPFAM" id="SSF51905">
    <property type="entry name" value="FAD/NAD(P)-binding domain"/>
    <property type="match status" value="1"/>
</dbReference>
<evidence type="ECO:0000259" key="1">
    <source>
        <dbReference type="Pfam" id="PF01494"/>
    </source>
</evidence>